<dbReference type="AlphaFoldDB" id="A0A9W8Q4I1"/>
<dbReference type="RefSeq" id="XP_056048677.1">
    <property type="nucleotide sequence ID" value="XM_056195006.1"/>
</dbReference>
<dbReference type="KEGG" id="amus:LMH87_003872"/>
<proteinExistence type="predicted"/>
<reference evidence="1" key="1">
    <citation type="journal article" date="2023" name="Access Microbiol">
        <title>De-novo genome assembly for Akanthomyces muscarius, a biocontrol agent of insect agricultural pests.</title>
        <authorList>
            <person name="Erdos Z."/>
            <person name="Studholme D.J."/>
            <person name="Raymond B."/>
            <person name="Sharma M."/>
        </authorList>
    </citation>
    <scope>NUCLEOTIDE SEQUENCE</scope>
    <source>
        <strain evidence="1">Ve6</strain>
    </source>
</reference>
<accession>A0A9W8Q4I1</accession>
<dbReference type="Proteomes" id="UP001144673">
    <property type="component" value="Chromosome 2"/>
</dbReference>
<dbReference type="EMBL" id="JAJHUN010000011">
    <property type="protein sequence ID" value="KAJ4145007.1"/>
    <property type="molecule type" value="Genomic_DNA"/>
</dbReference>
<evidence type="ECO:0000313" key="1">
    <source>
        <dbReference type="EMBL" id="KAJ4145007.1"/>
    </source>
</evidence>
<protein>
    <submittedName>
        <fullName evidence="1">Uncharacterized protein</fullName>
    </submittedName>
</protein>
<sequence>MLPRRYLQLPAIGSILSSFVSLKTTPLWCDIVAVAYTYLPTQASRSLSAADAPAHMPHPPTAVAFRYPVSELTNRPLRVQAYTGYQLPLCVRST</sequence>
<organism evidence="1 2">
    <name type="scientific">Akanthomyces muscarius</name>
    <name type="common">Entomopathogenic fungus</name>
    <name type="synonym">Lecanicillium muscarium</name>
    <dbReference type="NCBI Taxonomy" id="2231603"/>
    <lineage>
        <taxon>Eukaryota</taxon>
        <taxon>Fungi</taxon>
        <taxon>Dikarya</taxon>
        <taxon>Ascomycota</taxon>
        <taxon>Pezizomycotina</taxon>
        <taxon>Sordariomycetes</taxon>
        <taxon>Hypocreomycetidae</taxon>
        <taxon>Hypocreales</taxon>
        <taxon>Cordycipitaceae</taxon>
        <taxon>Akanthomyces</taxon>
    </lineage>
</organism>
<comment type="caution">
    <text evidence="1">The sequence shown here is derived from an EMBL/GenBank/DDBJ whole genome shotgun (WGS) entry which is preliminary data.</text>
</comment>
<evidence type="ECO:0000313" key="2">
    <source>
        <dbReference type="Proteomes" id="UP001144673"/>
    </source>
</evidence>
<name>A0A9W8Q4I1_AKAMU</name>
<keyword evidence="2" id="KW-1185">Reference proteome</keyword>
<gene>
    <name evidence="1" type="ORF">LMH87_003872</name>
</gene>
<dbReference type="GeneID" id="80891031"/>